<feature type="region of interest" description="Disordered" evidence="5">
    <location>
        <begin position="506"/>
        <end position="536"/>
    </location>
</feature>
<dbReference type="Pfam" id="PF00628">
    <property type="entry name" value="PHD"/>
    <property type="match status" value="1"/>
</dbReference>
<evidence type="ECO:0000256" key="3">
    <source>
        <dbReference type="ARBA" id="ARBA00022833"/>
    </source>
</evidence>
<feature type="region of interest" description="Disordered" evidence="5">
    <location>
        <begin position="733"/>
        <end position="755"/>
    </location>
</feature>
<feature type="region of interest" description="Disordered" evidence="5">
    <location>
        <begin position="1"/>
        <end position="34"/>
    </location>
</feature>
<feature type="compositionally biased region" description="Low complexity" evidence="5">
    <location>
        <begin position="310"/>
        <end position="326"/>
    </location>
</feature>
<feature type="compositionally biased region" description="Low complexity" evidence="5">
    <location>
        <begin position="640"/>
        <end position="651"/>
    </location>
</feature>
<evidence type="ECO:0000313" key="7">
    <source>
        <dbReference type="EMBL" id="PWN44274.1"/>
    </source>
</evidence>
<sequence length="1131" mass="119781">MMEAALARHAAEGPSVSFNRVDPYRTPPNRGHLALHPEEAQNSYNTSSPSNNILHTPRRGRRMAGVDIWGTPPPSMAPTTVPRLEKRPSNTERQQNPSLGRGRSESIGDVKFHNNHVTPRKRRNGQISSDENAPTLVDIGGWAAAGLNGYKAGPSAREAAALGIISPPTSLMSADEPHTAIQASQTPRFDHLLLFGDGLTSASPSKIPKVEQKSALVAVEVPGRGRLIVSPLVAAQMQGTPSMAVGNSTPTSSKRRPTQTPSSQSTGLRSVPSPSFSLASHFPASSFGGSPSPAIARMQSSQSPRKGHVASAALTAEAEAPTQTPSCEMSLPKLGQGLGPGIDAQLPGTSEGSTHNIPQLCCDALGRDEKDSRMGGIARWLERRDDEAASSAPQSKILSDVVLADAFYADGERKREEVLRVQDQHQHPMVAKALRDRARREAMARSYSMPDMRSQPQGIVSPRRRSRKADSGSKHSQGRSSRSRKKLEKKLAQAAAAKAELTAIAHSTAKDARQKSSRSKDTLRAGTRGAPDSALLTPSARTTDALLLAASPSIIGCSCGHAETLGAMVRCDACHSWYHLYCLGIASEDDLDEEWYCDGCCEGYLHNASPGDPDDISTGFSFGDSANSTPLEGLLQQLSQEAQASARSQQEPVFAHPTESPAALRSTRFDALALAPSPRLASYHTRGEREQSFAATVGASTAAGSSTGTAATFAPAVRTRAARFGSYYVEPASPLDRKSFDPHSDAPASPSPNRRRIATFALDDPFGTPNLMLPRDSWSTHEHADDTWHVHASSDETTKSQGVNEAGRERPARTPSPAVITSAFATPSRHAKTSRLHGSSGGSSGSRARYGTSHSRPVEGDYNPDDPFSTPSRLMIGGSSPWSQPSTSGAGASLASPSQRRNSHAPWLGTPPTTGLLGTAFGGHKHPSSAVHTHDDSDYGVGLPSLAFSTSVGDRLQDGGSHQEHHSWLLPSPSTSTSGARFGSSSVLHTPELLSQRSRGTNVSSVRRSARRSSGQRDEDELPSSSPLPRTPTHDEYSLSVTATGSPRLRGVFATPSSSKRLASLTSSSTKDPLERQVAPSSMTNGTKGQSAPSHTTGPAQHASKARVASGSELAGLGIDMDFEDILDISQ</sequence>
<dbReference type="STRING" id="1522189.A0A316W408"/>
<evidence type="ECO:0000256" key="4">
    <source>
        <dbReference type="PROSITE-ProRule" id="PRU00146"/>
    </source>
</evidence>
<dbReference type="SUPFAM" id="SSF57903">
    <property type="entry name" value="FYVE/PHD zinc finger"/>
    <property type="match status" value="1"/>
</dbReference>
<feature type="region of interest" description="Disordered" evidence="5">
    <location>
        <begin position="239"/>
        <end position="275"/>
    </location>
</feature>
<feature type="region of interest" description="Disordered" evidence="5">
    <location>
        <begin position="437"/>
        <end position="492"/>
    </location>
</feature>
<dbReference type="PROSITE" id="PS01359">
    <property type="entry name" value="ZF_PHD_1"/>
    <property type="match status" value="1"/>
</dbReference>
<dbReference type="CDD" id="cd15489">
    <property type="entry name" value="PHD_SF"/>
    <property type="match status" value="1"/>
</dbReference>
<organism evidence="7 8">
    <name type="scientific">Ceraceosorus guamensis</name>
    <dbReference type="NCBI Taxonomy" id="1522189"/>
    <lineage>
        <taxon>Eukaryota</taxon>
        <taxon>Fungi</taxon>
        <taxon>Dikarya</taxon>
        <taxon>Basidiomycota</taxon>
        <taxon>Ustilaginomycotina</taxon>
        <taxon>Exobasidiomycetes</taxon>
        <taxon>Ceraceosorales</taxon>
        <taxon>Ceraceosoraceae</taxon>
        <taxon>Ceraceosorus</taxon>
    </lineage>
</organism>
<evidence type="ECO:0000256" key="2">
    <source>
        <dbReference type="ARBA" id="ARBA00022771"/>
    </source>
</evidence>
<feature type="region of interest" description="Disordered" evidence="5">
    <location>
        <begin position="289"/>
        <end position="329"/>
    </location>
</feature>
<feature type="region of interest" description="Disordered" evidence="5">
    <location>
        <begin position="640"/>
        <end position="660"/>
    </location>
</feature>
<keyword evidence="2 4" id="KW-0863">Zinc-finger</keyword>
<feature type="compositionally biased region" description="Low complexity" evidence="5">
    <location>
        <begin position="1057"/>
        <end position="1071"/>
    </location>
</feature>
<name>A0A316W408_9BASI</name>
<dbReference type="EMBL" id="KZ819362">
    <property type="protein sequence ID" value="PWN44274.1"/>
    <property type="molecule type" value="Genomic_DNA"/>
</dbReference>
<dbReference type="GO" id="GO:0005669">
    <property type="term" value="C:transcription factor TFIID complex"/>
    <property type="evidence" value="ECO:0007669"/>
    <property type="project" value="TreeGrafter"/>
</dbReference>
<feature type="compositionally biased region" description="Basic and acidic residues" evidence="5">
    <location>
        <begin position="508"/>
        <end position="523"/>
    </location>
</feature>
<feature type="compositionally biased region" description="Polar residues" evidence="5">
    <location>
        <begin position="983"/>
        <end position="1003"/>
    </location>
</feature>
<dbReference type="Gene3D" id="3.30.40.10">
    <property type="entry name" value="Zinc/RING finger domain, C3HC4 (zinc finger)"/>
    <property type="match status" value="1"/>
</dbReference>
<evidence type="ECO:0000256" key="5">
    <source>
        <dbReference type="SAM" id="MobiDB-lite"/>
    </source>
</evidence>
<feature type="compositionally biased region" description="Basic and acidic residues" evidence="5">
    <location>
        <begin position="735"/>
        <end position="744"/>
    </location>
</feature>
<feature type="compositionally biased region" description="Polar residues" evidence="5">
    <location>
        <begin position="1079"/>
        <end position="1099"/>
    </location>
</feature>
<feature type="compositionally biased region" description="Polar residues" evidence="5">
    <location>
        <begin position="880"/>
        <end position="900"/>
    </location>
</feature>
<keyword evidence="1" id="KW-0479">Metal-binding</keyword>
<dbReference type="AlphaFoldDB" id="A0A316W408"/>
<feature type="compositionally biased region" description="Low complexity" evidence="5">
    <location>
        <begin position="968"/>
        <end position="978"/>
    </location>
</feature>
<feature type="compositionally biased region" description="Basic and acidic residues" evidence="5">
    <location>
        <begin position="102"/>
        <end position="112"/>
    </location>
</feature>
<feature type="region of interest" description="Disordered" evidence="5">
    <location>
        <begin position="64"/>
        <end position="132"/>
    </location>
</feature>
<protein>
    <recommendedName>
        <fullName evidence="6">PHD-type domain-containing protein</fullName>
    </recommendedName>
</protein>
<feature type="domain" description="PHD-type" evidence="6">
    <location>
        <begin position="554"/>
        <end position="603"/>
    </location>
</feature>
<reference evidence="7 8" key="1">
    <citation type="journal article" date="2018" name="Mol. Biol. Evol.">
        <title>Broad Genomic Sampling Reveals a Smut Pathogenic Ancestry of the Fungal Clade Ustilaginomycotina.</title>
        <authorList>
            <person name="Kijpornyongpan T."/>
            <person name="Mondo S.J."/>
            <person name="Barry K."/>
            <person name="Sandor L."/>
            <person name="Lee J."/>
            <person name="Lipzen A."/>
            <person name="Pangilinan J."/>
            <person name="LaButti K."/>
            <person name="Hainaut M."/>
            <person name="Henrissat B."/>
            <person name="Grigoriev I.V."/>
            <person name="Spatafora J.W."/>
            <person name="Aime M.C."/>
        </authorList>
    </citation>
    <scope>NUCLEOTIDE SEQUENCE [LARGE SCALE GENOMIC DNA]</scope>
    <source>
        <strain evidence="7 8">MCA 4658</strain>
    </source>
</reference>
<proteinExistence type="predicted"/>
<dbReference type="InterPro" id="IPR019786">
    <property type="entry name" value="Zinc_finger_PHD-type_CS"/>
</dbReference>
<dbReference type="GeneID" id="37037826"/>
<dbReference type="RefSeq" id="XP_025371434.1">
    <property type="nucleotide sequence ID" value="XM_025515956.1"/>
</dbReference>
<gene>
    <name evidence="7" type="ORF">IE81DRAFT_345746</name>
</gene>
<dbReference type="SMART" id="SM00249">
    <property type="entry name" value="PHD"/>
    <property type="match status" value="1"/>
</dbReference>
<evidence type="ECO:0000259" key="6">
    <source>
        <dbReference type="PROSITE" id="PS50016"/>
    </source>
</evidence>
<dbReference type="InterPro" id="IPR019787">
    <property type="entry name" value="Znf_PHD-finger"/>
</dbReference>
<dbReference type="PANTHER" id="PTHR46452">
    <property type="entry name" value="TRANSCRIPTION INITIATION FACTOR TFIID SUBUNIT 3"/>
    <property type="match status" value="1"/>
</dbReference>
<dbReference type="PROSITE" id="PS50016">
    <property type="entry name" value="ZF_PHD_2"/>
    <property type="match status" value="1"/>
</dbReference>
<evidence type="ECO:0000256" key="1">
    <source>
        <dbReference type="ARBA" id="ARBA00022723"/>
    </source>
</evidence>
<dbReference type="InterPro" id="IPR011011">
    <property type="entry name" value="Znf_FYVE_PHD"/>
</dbReference>
<dbReference type="GO" id="GO:0045944">
    <property type="term" value="P:positive regulation of transcription by RNA polymerase II"/>
    <property type="evidence" value="ECO:0007669"/>
    <property type="project" value="TreeGrafter"/>
</dbReference>
<dbReference type="OrthoDB" id="3367016at2759"/>
<dbReference type="InterPro" id="IPR001965">
    <property type="entry name" value="Znf_PHD"/>
</dbReference>
<dbReference type="PANTHER" id="PTHR46452:SF1">
    <property type="entry name" value="TRANSCRIPTION INITIATION FACTOR TFIID SUBUNIT 3"/>
    <property type="match status" value="1"/>
</dbReference>
<keyword evidence="8" id="KW-1185">Reference proteome</keyword>
<dbReference type="Proteomes" id="UP000245783">
    <property type="component" value="Unassembled WGS sequence"/>
</dbReference>
<evidence type="ECO:0000313" key="8">
    <source>
        <dbReference type="Proteomes" id="UP000245783"/>
    </source>
</evidence>
<accession>A0A316W408</accession>
<dbReference type="GO" id="GO:0008270">
    <property type="term" value="F:zinc ion binding"/>
    <property type="evidence" value="ECO:0007669"/>
    <property type="project" value="UniProtKB-KW"/>
</dbReference>
<feature type="compositionally biased region" description="Basic and acidic residues" evidence="5">
    <location>
        <begin position="955"/>
        <end position="967"/>
    </location>
</feature>
<dbReference type="InterPro" id="IPR013083">
    <property type="entry name" value="Znf_RING/FYVE/PHD"/>
</dbReference>
<keyword evidence="3" id="KW-0862">Zinc</keyword>
<feature type="region of interest" description="Disordered" evidence="5">
    <location>
        <begin position="952"/>
        <end position="1109"/>
    </location>
</feature>
<dbReference type="InParanoid" id="A0A316W408"/>
<feature type="region of interest" description="Disordered" evidence="5">
    <location>
        <begin position="791"/>
        <end position="936"/>
    </location>
</feature>
<feature type="compositionally biased region" description="Low complexity" evidence="5">
    <location>
        <begin position="906"/>
        <end position="919"/>
    </location>
</feature>